<dbReference type="AlphaFoldDB" id="A0A8T1MH98"/>
<evidence type="ECO:0008006" key="3">
    <source>
        <dbReference type="Google" id="ProtNLM"/>
    </source>
</evidence>
<reference evidence="1 2" key="1">
    <citation type="journal article" date="2018" name="Biotechnol. Adv.">
        <title>Improved genomic resources and new bioinformatic workflow for the carcinogenic parasite Clonorchis sinensis: Biotechnological implications.</title>
        <authorList>
            <person name="Wang D."/>
            <person name="Korhonen P.K."/>
            <person name="Gasser R.B."/>
            <person name="Young N.D."/>
        </authorList>
    </citation>
    <scope>NUCLEOTIDE SEQUENCE [LARGE SCALE GENOMIC DNA]</scope>
    <source>
        <strain evidence="1">Cs-k2</strain>
    </source>
</reference>
<keyword evidence="2" id="KW-1185">Reference proteome</keyword>
<dbReference type="OrthoDB" id="6252137at2759"/>
<proteinExistence type="predicted"/>
<sequence length="172" mass="20514">MQFLKHLKVLVSGPVVRSLHTLYRQSWIPFNAKLPPLIPVPSNVSLPFPTWLPTTRVTLPPSFDHLPLVPTPEQVIIPLEAKNDIKNRKRKMKRHQKRKWRKLHLTLIRKLQFQQEKKEEKKLQELFAFWRKRSEAWDPLDKIERRLHLARRSGYFVDILHTPGSPLYKPCK</sequence>
<gene>
    <name evidence="1" type="ORF">CSKR_200695</name>
</gene>
<reference evidence="1 2" key="2">
    <citation type="journal article" date="2021" name="Genomics">
        <title>High-quality reference genome for Clonorchis sinensis.</title>
        <authorList>
            <person name="Young N.D."/>
            <person name="Stroehlein A.J."/>
            <person name="Kinkar L."/>
            <person name="Wang T."/>
            <person name="Sohn W.M."/>
            <person name="Chang B.C.H."/>
            <person name="Kaur P."/>
            <person name="Weisz D."/>
            <person name="Dudchenko O."/>
            <person name="Aiden E.L."/>
            <person name="Korhonen P.K."/>
            <person name="Gasser R.B."/>
        </authorList>
    </citation>
    <scope>NUCLEOTIDE SEQUENCE [LARGE SCALE GENOMIC DNA]</scope>
    <source>
        <strain evidence="1">Cs-k2</strain>
    </source>
</reference>
<evidence type="ECO:0000313" key="1">
    <source>
        <dbReference type="EMBL" id="KAG5448205.1"/>
    </source>
</evidence>
<evidence type="ECO:0000313" key="2">
    <source>
        <dbReference type="Proteomes" id="UP000286415"/>
    </source>
</evidence>
<dbReference type="EMBL" id="NIRI02000042">
    <property type="protein sequence ID" value="KAG5448205.1"/>
    <property type="molecule type" value="Genomic_DNA"/>
</dbReference>
<protein>
    <recommendedName>
        <fullName evidence="3">Mitochondrial mRNA-processing protein COX24 C-terminal domain-containing protein</fullName>
    </recommendedName>
</protein>
<organism evidence="1 2">
    <name type="scientific">Clonorchis sinensis</name>
    <name type="common">Chinese liver fluke</name>
    <dbReference type="NCBI Taxonomy" id="79923"/>
    <lineage>
        <taxon>Eukaryota</taxon>
        <taxon>Metazoa</taxon>
        <taxon>Spiralia</taxon>
        <taxon>Lophotrochozoa</taxon>
        <taxon>Platyhelminthes</taxon>
        <taxon>Trematoda</taxon>
        <taxon>Digenea</taxon>
        <taxon>Opisthorchiida</taxon>
        <taxon>Opisthorchiata</taxon>
        <taxon>Opisthorchiidae</taxon>
        <taxon>Clonorchis</taxon>
    </lineage>
</organism>
<accession>A0A8T1MH98</accession>
<comment type="caution">
    <text evidence="1">The sequence shown here is derived from an EMBL/GenBank/DDBJ whole genome shotgun (WGS) entry which is preliminary data.</text>
</comment>
<name>A0A8T1MH98_CLOSI</name>
<dbReference type="Proteomes" id="UP000286415">
    <property type="component" value="Unassembled WGS sequence"/>
</dbReference>